<dbReference type="InterPro" id="IPR001789">
    <property type="entry name" value="Sig_transdc_resp-reg_receiver"/>
</dbReference>
<sequence>MHAMEKRGYDVSAVATIKEAQQLAQSLTPEFAVVDLRMPDGSGLD</sequence>
<dbReference type="Gene3D" id="3.40.50.2300">
    <property type="match status" value="1"/>
</dbReference>
<evidence type="ECO:0000313" key="2">
    <source>
        <dbReference type="EMBL" id="SVD01755.1"/>
    </source>
</evidence>
<dbReference type="InterPro" id="IPR011006">
    <property type="entry name" value="CheY-like_superfamily"/>
</dbReference>
<feature type="non-terminal residue" evidence="2">
    <location>
        <position position="45"/>
    </location>
</feature>
<evidence type="ECO:0000259" key="1">
    <source>
        <dbReference type="PROSITE" id="PS50110"/>
    </source>
</evidence>
<gene>
    <name evidence="2" type="ORF">METZ01_LOCUS354609</name>
</gene>
<proteinExistence type="predicted"/>
<dbReference type="SUPFAM" id="SSF52172">
    <property type="entry name" value="CheY-like"/>
    <property type="match status" value="1"/>
</dbReference>
<accession>A0A382RX58</accession>
<protein>
    <recommendedName>
        <fullName evidence="1">Response regulatory domain-containing protein</fullName>
    </recommendedName>
</protein>
<dbReference type="GO" id="GO:0000160">
    <property type="term" value="P:phosphorelay signal transduction system"/>
    <property type="evidence" value="ECO:0007669"/>
    <property type="project" value="InterPro"/>
</dbReference>
<feature type="domain" description="Response regulatory" evidence="1">
    <location>
        <begin position="1"/>
        <end position="45"/>
    </location>
</feature>
<name>A0A382RX58_9ZZZZ</name>
<dbReference type="EMBL" id="UINC01124538">
    <property type="protein sequence ID" value="SVD01755.1"/>
    <property type="molecule type" value="Genomic_DNA"/>
</dbReference>
<dbReference type="PROSITE" id="PS50110">
    <property type="entry name" value="RESPONSE_REGULATORY"/>
    <property type="match status" value="1"/>
</dbReference>
<reference evidence="2" key="1">
    <citation type="submission" date="2018-05" db="EMBL/GenBank/DDBJ databases">
        <authorList>
            <person name="Lanie J.A."/>
            <person name="Ng W.-L."/>
            <person name="Kazmierczak K.M."/>
            <person name="Andrzejewski T.M."/>
            <person name="Davidsen T.M."/>
            <person name="Wayne K.J."/>
            <person name="Tettelin H."/>
            <person name="Glass J.I."/>
            <person name="Rusch D."/>
            <person name="Podicherti R."/>
            <person name="Tsui H.-C.T."/>
            <person name="Winkler M.E."/>
        </authorList>
    </citation>
    <scope>NUCLEOTIDE SEQUENCE</scope>
</reference>
<organism evidence="2">
    <name type="scientific">marine metagenome</name>
    <dbReference type="NCBI Taxonomy" id="408172"/>
    <lineage>
        <taxon>unclassified sequences</taxon>
        <taxon>metagenomes</taxon>
        <taxon>ecological metagenomes</taxon>
    </lineage>
</organism>
<dbReference type="AlphaFoldDB" id="A0A382RX58"/>